<dbReference type="InterPro" id="IPR036397">
    <property type="entry name" value="RNaseH_sf"/>
</dbReference>
<dbReference type="GO" id="GO:0003676">
    <property type="term" value="F:nucleic acid binding"/>
    <property type="evidence" value="ECO:0007669"/>
    <property type="project" value="InterPro"/>
</dbReference>
<dbReference type="PANTHER" id="PTHR47326">
    <property type="entry name" value="TRANSPOSABLE ELEMENT TC3 TRANSPOSASE-LIKE PROTEIN"/>
    <property type="match status" value="1"/>
</dbReference>
<sequence>MERLRASKSAQNRETRLECKRNVACSSRMAIWKDKESMKVGLIADRYECCKCDKDMKLVERHDISDGFEWRAEAEYRLRYPLRRSPNCAVFAAIHQKLRETGSFSKVYEMGQNRHSAIIEDYIEDRVEEEPTVSLRILTRQTGISQSKVMNVLHENLYHPYHFTPVQELRRPDFQKRVTFCRWLLERDIEEHQFFRKILWTDESLFTRDGMLNLHNWHHYAQQNPFVTRNSSFQTRFSLNVWLGVVGDEFIGPHVFQGPLTSATYLDFLEHHLPGLLDVIPAPKRAKIIYQHDGAPAHSSNTVRDFLNLQYPRWIGRGGPIPWPPRSPDLTPLDFFVWGFLKQEVYRTEVTCLQDLNRRLDAAIIKLRNDVSLRATVVSMRKRASAHSFLHMTKQQIRTSQVEHDIEIRKDHGTPRVDLFDERPFG</sequence>
<dbReference type="Gene3D" id="3.30.420.10">
    <property type="entry name" value="Ribonuclease H-like superfamily/Ribonuclease H"/>
    <property type="match status" value="1"/>
</dbReference>
<dbReference type="EMBL" id="BMAO01025714">
    <property type="protein sequence ID" value="GFR04451.1"/>
    <property type="molecule type" value="Genomic_DNA"/>
</dbReference>
<organism evidence="1 2">
    <name type="scientific">Trichonephila clavata</name>
    <name type="common">Joro spider</name>
    <name type="synonym">Nephila clavata</name>
    <dbReference type="NCBI Taxonomy" id="2740835"/>
    <lineage>
        <taxon>Eukaryota</taxon>
        <taxon>Metazoa</taxon>
        <taxon>Ecdysozoa</taxon>
        <taxon>Arthropoda</taxon>
        <taxon>Chelicerata</taxon>
        <taxon>Arachnida</taxon>
        <taxon>Araneae</taxon>
        <taxon>Araneomorphae</taxon>
        <taxon>Entelegynae</taxon>
        <taxon>Araneoidea</taxon>
        <taxon>Nephilidae</taxon>
        <taxon>Trichonephila</taxon>
    </lineage>
</organism>
<accession>A0A8X6LB90</accession>
<dbReference type="OrthoDB" id="7697827at2759"/>
<evidence type="ECO:0000313" key="1">
    <source>
        <dbReference type="EMBL" id="GFR04451.1"/>
    </source>
</evidence>
<comment type="caution">
    <text evidence="1">The sequence shown here is derived from an EMBL/GenBank/DDBJ whole genome shotgun (WGS) entry which is preliminary data.</text>
</comment>
<proteinExistence type="predicted"/>
<dbReference type="Proteomes" id="UP000887116">
    <property type="component" value="Unassembled WGS sequence"/>
</dbReference>
<evidence type="ECO:0008006" key="3">
    <source>
        <dbReference type="Google" id="ProtNLM"/>
    </source>
</evidence>
<dbReference type="AlphaFoldDB" id="A0A8X6LB90"/>
<name>A0A8X6LB90_TRICU</name>
<reference evidence="1" key="1">
    <citation type="submission" date="2020-07" db="EMBL/GenBank/DDBJ databases">
        <title>Multicomponent nature underlies the extraordinary mechanical properties of spider dragline silk.</title>
        <authorList>
            <person name="Kono N."/>
            <person name="Nakamura H."/>
            <person name="Mori M."/>
            <person name="Yoshida Y."/>
            <person name="Ohtoshi R."/>
            <person name="Malay A.D."/>
            <person name="Moran D.A.P."/>
            <person name="Tomita M."/>
            <person name="Numata K."/>
            <person name="Arakawa K."/>
        </authorList>
    </citation>
    <scope>NUCLEOTIDE SEQUENCE</scope>
</reference>
<keyword evidence="2" id="KW-1185">Reference proteome</keyword>
<evidence type="ECO:0000313" key="2">
    <source>
        <dbReference type="Proteomes" id="UP000887116"/>
    </source>
</evidence>
<dbReference type="PANTHER" id="PTHR47326:SF1">
    <property type="entry name" value="HTH PSQ-TYPE DOMAIN-CONTAINING PROTEIN"/>
    <property type="match status" value="1"/>
</dbReference>
<protein>
    <recommendedName>
        <fullName evidence="3">Transposase</fullName>
    </recommendedName>
</protein>
<gene>
    <name evidence="1" type="primary">g.17648</name>
    <name evidence="1" type="ORF">TNCT_470831</name>
</gene>